<dbReference type="EMBL" id="CP092488">
    <property type="protein sequence ID" value="UMB68541.1"/>
    <property type="molecule type" value="Genomic_DNA"/>
</dbReference>
<accession>A0ABY3VGR6</accession>
<organism evidence="2 3">
    <name type="scientific">Mycobacterium paraterrae</name>
    <dbReference type="NCBI Taxonomy" id="577492"/>
    <lineage>
        <taxon>Bacteria</taxon>
        <taxon>Bacillati</taxon>
        <taxon>Actinomycetota</taxon>
        <taxon>Actinomycetes</taxon>
        <taxon>Mycobacteriales</taxon>
        <taxon>Mycobacteriaceae</taxon>
        <taxon>Mycobacterium</taxon>
    </lineage>
</organism>
<sequence>MNVWIRRNGRALVISALVVVLIGITITRPAWRDHIGFREPKYTVPWGHSISIAGTDWQLSSTTPPTTKQLRRHLSILPADPYDLPPNARLATYLLRKTKDGKPVSIPAGYDSCVVMVNSGKRQWTKASFSLGITEWEVNGGVSTICSPRHPEPLLVAIIVPNDVTPTSVDVWFYPHSWDNKKEISKSTDLLVVRFNTG</sequence>
<dbReference type="Proteomes" id="UP001055336">
    <property type="component" value="Chromosome"/>
</dbReference>
<feature type="transmembrane region" description="Helical" evidence="1">
    <location>
        <begin position="12"/>
        <end position="31"/>
    </location>
</feature>
<keyword evidence="1" id="KW-0472">Membrane</keyword>
<proteinExistence type="predicted"/>
<evidence type="ECO:0000313" key="2">
    <source>
        <dbReference type="EMBL" id="UMB68541.1"/>
    </source>
</evidence>
<keyword evidence="1" id="KW-1133">Transmembrane helix</keyword>
<name>A0ABY3VGR6_9MYCO</name>
<protein>
    <submittedName>
        <fullName evidence="2">Uncharacterized protein</fullName>
    </submittedName>
</protein>
<keyword evidence="1" id="KW-0812">Transmembrane</keyword>
<keyword evidence="3" id="KW-1185">Reference proteome</keyword>
<dbReference type="RefSeq" id="WP_240259397.1">
    <property type="nucleotide sequence ID" value="NZ_CP092488.2"/>
</dbReference>
<evidence type="ECO:0000256" key="1">
    <source>
        <dbReference type="SAM" id="Phobius"/>
    </source>
</evidence>
<evidence type="ECO:0000313" key="3">
    <source>
        <dbReference type="Proteomes" id="UP001055336"/>
    </source>
</evidence>
<gene>
    <name evidence="2" type="ORF">MKK62_19290</name>
</gene>
<reference evidence="2" key="1">
    <citation type="submission" date="2022-08" db="EMBL/GenBank/DDBJ databases">
        <title>Whole genome sequencing of non-tuberculosis mycobacteria type-strains.</title>
        <authorList>
            <person name="Igarashi Y."/>
            <person name="Osugi A."/>
            <person name="Mitarai S."/>
        </authorList>
    </citation>
    <scope>NUCLEOTIDE SEQUENCE</scope>
    <source>
        <strain evidence="2">DSM 45127</strain>
    </source>
</reference>